<dbReference type="InterPro" id="IPR029045">
    <property type="entry name" value="ClpP/crotonase-like_dom_sf"/>
</dbReference>
<evidence type="ECO:0000256" key="3">
    <source>
        <dbReference type="ARBA" id="ARBA00022801"/>
    </source>
</evidence>
<evidence type="ECO:0000256" key="2">
    <source>
        <dbReference type="ARBA" id="ARBA00022670"/>
    </source>
</evidence>
<evidence type="ECO:0000259" key="6">
    <source>
        <dbReference type="Pfam" id="PF01343"/>
    </source>
</evidence>
<keyword evidence="5" id="KW-0472">Membrane</keyword>
<dbReference type="GO" id="GO:0008236">
    <property type="term" value="F:serine-type peptidase activity"/>
    <property type="evidence" value="ECO:0007669"/>
    <property type="project" value="UniProtKB-KW"/>
</dbReference>
<keyword evidence="4" id="KW-0720">Serine protease</keyword>
<gene>
    <name evidence="7" type="ORF">ASZ90_015388</name>
</gene>
<dbReference type="InterPro" id="IPR004635">
    <property type="entry name" value="Pept_S49_SppA"/>
</dbReference>
<dbReference type="PANTHER" id="PTHR42987">
    <property type="entry name" value="PEPTIDASE S49"/>
    <property type="match status" value="1"/>
</dbReference>
<proteinExistence type="inferred from homology"/>
<evidence type="ECO:0000256" key="5">
    <source>
        <dbReference type="SAM" id="Phobius"/>
    </source>
</evidence>
<accession>A0A0W8F238</accession>
<dbReference type="InterPro" id="IPR047272">
    <property type="entry name" value="S49_SppA_C"/>
</dbReference>
<evidence type="ECO:0000313" key="7">
    <source>
        <dbReference type="EMBL" id="KUG14968.1"/>
    </source>
</evidence>
<sequence>MDNDQTRDDHRGKRDLLIITGIIVAVAAVALAVYVYQEYYPQMGVRVIRIDGVIVTGDYYGGGYTGSEYAGRRIRDAADDPMVDAIVLRINSPGGTPSAAQEIIADIKYARIKKPVVVSMGEIAASSAYYISAYADRIYASPDTLTGGIGTSWTFVDISRWMEQENLSVEVVKSGAMKDMGAEYRPLSPDERTYAGELVNASFERFMADVLAERDIDRSMIEDARVIRGEEAVRLGMVDALGNLYDAIDGARALA</sequence>
<feature type="transmembrane region" description="Helical" evidence="5">
    <location>
        <begin position="16"/>
        <end position="36"/>
    </location>
</feature>
<feature type="domain" description="Peptidase S49" evidence="6">
    <location>
        <begin position="111"/>
        <end position="254"/>
    </location>
</feature>
<dbReference type="Gene3D" id="3.90.226.10">
    <property type="entry name" value="2-enoyl-CoA Hydratase, Chain A, domain 1"/>
    <property type="match status" value="1"/>
</dbReference>
<dbReference type="SUPFAM" id="SSF52096">
    <property type="entry name" value="ClpP/crotonase"/>
    <property type="match status" value="1"/>
</dbReference>
<reference evidence="7" key="1">
    <citation type="journal article" date="2015" name="Proc. Natl. Acad. Sci. U.S.A.">
        <title>Networks of energetic and metabolic interactions define dynamics in microbial communities.</title>
        <authorList>
            <person name="Embree M."/>
            <person name="Liu J.K."/>
            <person name="Al-Bassam M.M."/>
            <person name="Zengler K."/>
        </authorList>
    </citation>
    <scope>NUCLEOTIDE SEQUENCE</scope>
</reference>
<keyword evidence="5" id="KW-0812">Transmembrane</keyword>
<organism evidence="7">
    <name type="scientific">hydrocarbon metagenome</name>
    <dbReference type="NCBI Taxonomy" id="938273"/>
    <lineage>
        <taxon>unclassified sequences</taxon>
        <taxon>metagenomes</taxon>
        <taxon>ecological metagenomes</taxon>
    </lineage>
</organism>
<evidence type="ECO:0000256" key="1">
    <source>
        <dbReference type="ARBA" id="ARBA00008683"/>
    </source>
</evidence>
<dbReference type="CDD" id="cd07023">
    <property type="entry name" value="S49_Sppa_N_C"/>
    <property type="match status" value="1"/>
</dbReference>
<dbReference type="GO" id="GO:0006508">
    <property type="term" value="P:proteolysis"/>
    <property type="evidence" value="ECO:0007669"/>
    <property type="project" value="UniProtKB-KW"/>
</dbReference>
<comment type="similarity">
    <text evidence="1">Belongs to the peptidase S49 family.</text>
</comment>
<dbReference type="Gene3D" id="6.20.330.10">
    <property type="match status" value="1"/>
</dbReference>
<dbReference type="AlphaFoldDB" id="A0A0W8F238"/>
<dbReference type="PANTHER" id="PTHR42987:SF4">
    <property type="entry name" value="PROTEASE SOHB-RELATED"/>
    <property type="match status" value="1"/>
</dbReference>
<comment type="caution">
    <text evidence="7">The sequence shown here is derived from an EMBL/GenBank/DDBJ whole genome shotgun (WGS) entry which is preliminary data.</text>
</comment>
<dbReference type="NCBIfam" id="TIGR00706">
    <property type="entry name" value="SppA_dom"/>
    <property type="match status" value="1"/>
</dbReference>
<keyword evidence="2" id="KW-0645">Protease</keyword>
<keyword evidence="5" id="KW-1133">Transmembrane helix</keyword>
<keyword evidence="3" id="KW-0378">Hydrolase</keyword>
<dbReference type="Pfam" id="PF01343">
    <property type="entry name" value="Peptidase_S49"/>
    <property type="match status" value="1"/>
</dbReference>
<dbReference type="EMBL" id="LNQE01001599">
    <property type="protein sequence ID" value="KUG14968.1"/>
    <property type="molecule type" value="Genomic_DNA"/>
</dbReference>
<evidence type="ECO:0000256" key="4">
    <source>
        <dbReference type="ARBA" id="ARBA00022825"/>
    </source>
</evidence>
<name>A0A0W8F238_9ZZZZ</name>
<protein>
    <submittedName>
        <fullName evidence="7">Proteinase iv</fullName>
    </submittedName>
</protein>
<dbReference type="InterPro" id="IPR002142">
    <property type="entry name" value="Peptidase_S49"/>
</dbReference>